<dbReference type="OrthoDB" id="1025938at2"/>
<keyword evidence="1" id="KW-0732">Signal</keyword>
<proteinExistence type="predicted"/>
<accession>G5SUY4</accession>
<dbReference type="AlphaFoldDB" id="G5SUY4"/>
<feature type="chain" id="PRO_5003484707" description="PepSY domain-containing protein" evidence="1">
    <location>
        <begin position="21"/>
        <end position="227"/>
    </location>
</feature>
<evidence type="ECO:0008006" key="4">
    <source>
        <dbReference type="Google" id="ProtNLM"/>
    </source>
</evidence>
<keyword evidence="3" id="KW-1185">Reference proteome</keyword>
<gene>
    <name evidence="2" type="ORF">HMPREF9441_03199</name>
</gene>
<organism evidence="2 3">
    <name type="scientific">Paraprevotella clara YIT 11840</name>
    <dbReference type="NCBI Taxonomy" id="762968"/>
    <lineage>
        <taxon>Bacteria</taxon>
        <taxon>Pseudomonadati</taxon>
        <taxon>Bacteroidota</taxon>
        <taxon>Bacteroidia</taxon>
        <taxon>Bacteroidales</taxon>
        <taxon>Prevotellaceae</taxon>
        <taxon>Paraprevotella</taxon>
    </lineage>
</organism>
<protein>
    <recommendedName>
        <fullName evidence="4">PepSY domain-containing protein</fullName>
    </recommendedName>
</protein>
<dbReference type="PATRIC" id="fig|762968.3.peg.2822"/>
<dbReference type="Proteomes" id="UP000003598">
    <property type="component" value="Unassembled WGS sequence"/>
</dbReference>
<dbReference type="EMBL" id="AFFY01000047">
    <property type="protein sequence ID" value="EHG99051.1"/>
    <property type="molecule type" value="Genomic_DNA"/>
</dbReference>
<evidence type="ECO:0000313" key="3">
    <source>
        <dbReference type="Proteomes" id="UP000003598"/>
    </source>
</evidence>
<name>G5SUY4_9BACT</name>
<evidence type="ECO:0000256" key="1">
    <source>
        <dbReference type="SAM" id="SignalP"/>
    </source>
</evidence>
<comment type="caution">
    <text evidence="2">The sequence shown here is derived from an EMBL/GenBank/DDBJ whole genome shotgun (WGS) entry which is preliminary data.</text>
</comment>
<dbReference type="RefSeq" id="WP_008622249.1">
    <property type="nucleotide sequence ID" value="NZ_JH376618.1"/>
</dbReference>
<sequence length="227" mass="26699">MKMRCFSFLMFLMLGVYAFAQKDVTQFLGIPVDGTEAEMVRKLQAKGFKRNSLLGWMEGEFNGREVVLLIATNNNKVWRVAVRDKWATDEANIKFRFNDLCRQFSKNEKYAPLNDNPELPEEEKIGYEMLVNNKRYQSAYYQSPKDVITLSEEERTLALSEAGLKDTSWDSLTLEEKIEQTPVLVYYMADKYWSKKMVWFMISKDANDYRIVIYYDNEYNHADGEDL</sequence>
<dbReference type="GeneID" id="93558458"/>
<reference evidence="2 3" key="1">
    <citation type="submission" date="2011-03" db="EMBL/GenBank/DDBJ databases">
        <authorList>
            <person name="Weinstock G."/>
            <person name="Sodergren E."/>
            <person name="Clifton S."/>
            <person name="Fulton L."/>
            <person name="Fulton B."/>
            <person name="Courtney L."/>
            <person name="Fronick C."/>
            <person name="Harrison M."/>
            <person name="Strong C."/>
            <person name="Farmer C."/>
            <person name="Delahaunty K."/>
            <person name="Markovic C."/>
            <person name="Hall O."/>
            <person name="Minx P."/>
            <person name="Tomlinson C."/>
            <person name="Mitreva M."/>
            <person name="Hou S."/>
            <person name="Chen J."/>
            <person name="Wollam A."/>
            <person name="Pepin K.H."/>
            <person name="Johnson M."/>
            <person name="Bhonagiri V."/>
            <person name="Zhang X."/>
            <person name="Suruliraj S."/>
            <person name="Warren W."/>
            <person name="Chinwalla A."/>
            <person name="Mardis E.R."/>
            <person name="Wilson R.K."/>
        </authorList>
    </citation>
    <scope>NUCLEOTIDE SEQUENCE [LARGE SCALE GENOMIC DNA]</scope>
    <source>
        <strain evidence="2 3">YIT 11840</strain>
    </source>
</reference>
<dbReference type="HOGENOM" id="CLU_1259358_0_0_10"/>
<dbReference type="eggNOG" id="ENOG5032QX9">
    <property type="taxonomic scope" value="Bacteria"/>
</dbReference>
<evidence type="ECO:0000313" key="2">
    <source>
        <dbReference type="EMBL" id="EHG99051.1"/>
    </source>
</evidence>
<feature type="signal peptide" evidence="1">
    <location>
        <begin position="1"/>
        <end position="20"/>
    </location>
</feature>